<evidence type="ECO:0000313" key="2">
    <source>
        <dbReference type="Proteomes" id="UP001141981"/>
    </source>
</evidence>
<reference evidence="1" key="2">
    <citation type="submission" date="2022-10" db="EMBL/GenBank/DDBJ databases">
        <authorList>
            <person name="Kostovova I."/>
            <person name="Moravkova M."/>
            <person name="Pechar R."/>
        </authorList>
    </citation>
    <scope>NUCLEOTIDE SEQUENCE</scope>
    <source>
        <strain evidence="1">M490A</strain>
    </source>
</reference>
<comment type="caution">
    <text evidence="1">The sequence shown here is derived from an EMBL/GenBank/DDBJ whole genome shotgun (WGS) entry which is preliminary data.</text>
</comment>
<name>A0A9X3W463_LACAM</name>
<dbReference type="RefSeq" id="WP_271863915.1">
    <property type="nucleotide sequence ID" value="NZ_JAOTGR010000001.1"/>
</dbReference>
<gene>
    <name evidence="1" type="ORF">ODU72_03490</name>
</gene>
<sequence length="45" mass="5391">MKVKLNINSNLNEEKAEFWIKKMTTKIEKYVLLKYQKNTIPVYGT</sequence>
<proteinExistence type="predicted"/>
<reference evidence="1" key="1">
    <citation type="journal article" date="2022" name="Microorganisms">
        <title>Antibiotic Susceptibility, Resistance Gene Determinants and Corresponding Genomic Regions in Lactobacillus amylovorus Isolates Derived from Wild Boars and Domestic Pigs.</title>
        <authorList>
            <person name="Moravkova M."/>
            <person name="Kostovova I."/>
            <person name="Kavanova K."/>
            <person name="Pechar R."/>
            <person name="Stanek S."/>
            <person name="Brychta A."/>
            <person name="Zeman M."/>
            <person name="Kubasova T."/>
        </authorList>
    </citation>
    <scope>NUCLEOTIDE SEQUENCE</scope>
    <source>
        <strain evidence="1">M490A</strain>
    </source>
</reference>
<protein>
    <submittedName>
        <fullName evidence="1">Uncharacterized protein</fullName>
    </submittedName>
</protein>
<organism evidence="1 2">
    <name type="scientific">Lactobacillus amylovorus</name>
    <dbReference type="NCBI Taxonomy" id="1604"/>
    <lineage>
        <taxon>Bacteria</taxon>
        <taxon>Bacillati</taxon>
        <taxon>Bacillota</taxon>
        <taxon>Bacilli</taxon>
        <taxon>Lactobacillales</taxon>
        <taxon>Lactobacillaceae</taxon>
        <taxon>Lactobacillus</taxon>
    </lineage>
</organism>
<dbReference type="EMBL" id="JAOTGY010000004">
    <property type="protein sequence ID" value="MDB6257744.1"/>
    <property type="molecule type" value="Genomic_DNA"/>
</dbReference>
<dbReference type="Proteomes" id="UP001141981">
    <property type="component" value="Unassembled WGS sequence"/>
</dbReference>
<evidence type="ECO:0000313" key="1">
    <source>
        <dbReference type="EMBL" id="MDB6257744.1"/>
    </source>
</evidence>
<accession>A0A9X3W463</accession>
<dbReference type="AlphaFoldDB" id="A0A9X3W463"/>